<feature type="non-terminal residue" evidence="2">
    <location>
        <position position="1"/>
    </location>
</feature>
<gene>
    <name evidence="2" type="ORF">BGZ96_005163</name>
</gene>
<feature type="region of interest" description="Disordered" evidence="1">
    <location>
        <begin position="1"/>
        <end position="21"/>
    </location>
</feature>
<name>A0ABQ7KH82_9FUNG</name>
<dbReference type="EMBL" id="JAAAIM010000024">
    <property type="protein sequence ID" value="KAG0297741.1"/>
    <property type="molecule type" value="Genomic_DNA"/>
</dbReference>
<organism evidence="2 3">
    <name type="scientific">Linnemannia gamsii</name>
    <dbReference type="NCBI Taxonomy" id="64522"/>
    <lineage>
        <taxon>Eukaryota</taxon>
        <taxon>Fungi</taxon>
        <taxon>Fungi incertae sedis</taxon>
        <taxon>Mucoromycota</taxon>
        <taxon>Mortierellomycotina</taxon>
        <taxon>Mortierellomycetes</taxon>
        <taxon>Mortierellales</taxon>
        <taxon>Mortierellaceae</taxon>
        <taxon>Linnemannia</taxon>
    </lineage>
</organism>
<proteinExistence type="predicted"/>
<protein>
    <submittedName>
        <fullName evidence="2">Uncharacterized protein</fullName>
    </submittedName>
</protein>
<dbReference type="Proteomes" id="UP001194696">
    <property type="component" value="Unassembled WGS sequence"/>
</dbReference>
<evidence type="ECO:0000313" key="3">
    <source>
        <dbReference type="Proteomes" id="UP001194696"/>
    </source>
</evidence>
<accession>A0ABQ7KH82</accession>
<sequence>EDHLKGIRQIPSRPQEKGTRPGVTILDIRPFHLNRPNHLCSITHAYRTRHRNFSQITKYSTHLRH</sequence>
<evidence type="ECO:0000256" key="1">
    <source>
        <dbReference type="SAM" id="MobiDB-lite"/>
    </source>
</evidence>
<evidence type="ECO:0000313" key="2">
    <source>
        <dbReference type="EMBL" id="KAG0297741.1"/>
    </source>
</evidence>
<comment type="caution">
    <text evidence="2">The sequence shown here is derived from an EMBL/GenBank/DDBJ whole genome shotgun (WGS) entry which is preliminary data.</text>
</comment>
<reference evidence="2 3" key="1">
    <citation type="journal article" date="2020" name="Fungal Divers.">
        <title>Resolving the Mortierellaceae phylogeny through synthesis of multi-gene phylogenetics and phylogenomics.</title>
        <authorList>
            <person name="Vandepol N."/>
            <person name="Liber J."/>
            <person name="Desiro A."/>
            <person name="Na H."/>
            <person name="Kennedy M."/>
            <person name="Barry K."/>
            <person name="Grigoriev I.V."/>
            <person name="Miller A.N."/>
            <person name="O'Donnell K."/>
            <person name="Stajich J.E."/>
            <person name="Bonito G."/>
        </authorList>
    </citation>
    <scope>NUCLEOTIDE SEQUENCE [LARGE SCALE GENOMIC DNA]</scope>
    <source>
        <strain evidence="2 3">AD045</strain>
    </source>
</reference>
<keyword evidence="3" id="KW-1185">Reference proteome</keyword>